<name>A0A645BF89_9ZZZZ</name>
<evidence type="ECO:0000256" key="3">
    <source>
        <dbReference type="ARBA" id="ARBA00022694"/>
    </source>
</evidence>
<dbReference type="Gene3D" id="3.40.50.620">
    <property type="entry name" value="HUPs"/>
    <property type="match status" value="1"/>
</dbReference>
<reference evidence="7" key="1">
    <citation type="submission" date="2019-08" db="EMBL/GenBank/DDBJ databases">
        <authorList>
            <person name="Kucharzyk K."/>
            <person name="Murdoch R.W."/>
            <person name="Higgins S."/>
            <person name="Loffler F."/>
        </authorList>
    </citation>
    <scope>NUCLEOTIDE SEQUENCE</scope>
</reference>
<dbReference type="NCBIfam" id="TIGR02433">
    <property type="entry name" value="lysidine_TilS_C"/>
    <property type="match status" value="1"/>
</dbReference>
<evidence type="ECO:0000256" key="5">
    <source>
        <dbReference type="ARBA" id="ARBA00022840"/>
    </source>
</evidence>
<keyword evidence="4" id="KW-0547">Nucleotide-binding</keyword>
<dbReference type="EMBL" id="VSSQ01019720">
    <property type="protein sequence ID" value="MPM63997.1"/>
    <property type="molecule type" value="Genomic_DNA"/>
</dbReference>
<evidence type="ECO:0000256" key="4">
    <source>
        <dbReference type="ARBA" id="ARBA00022741"/>
    </source>
</evidence>
<dbReference type="AlphaFoldDB" id="A0A645BF89"/>
<keyword evidence="2 7" id="KW-0436">Ligase</keyword>
<dbReference type="GO" id="GO:0005737">
    <property type="term" value="C:cytoplasm"/>
    <property type="evidence" value="ECO:0007669"/>
    <property type="project" value="UniProtKB-SubCell"/>
</dbReference>
<dbReference type="PANTHER" id="PTHR43033:SF1">
    <property type="entry name" value="TRNA(ILE)-LYSIDINE SYNTHASE-RELATED"/>
    <property type="match status" value="1"/>
</dbReference>
<accession>A0A645BF89</accession>
<dbReference type="InterPro" id="IPR012796">
    <property type="entry name" value="Lysidine-tRNA-synth_C"/>
</dbReference>
<comment type="caution">
    <text evidence="7">The sequence shown here is derived from an EMBL/GenBank/DDBJ whole genome shotgun (WGS) entry which is preliminary data.</text>
</comment>
<evidence type="ECO:0000313" key="7">
    <source>
        <dbReference type="EMBL" id="MPM63997.1"/>
    </source>
</evidence>
<dbReference type="InterPro" id="IPR011063">
    <property type="entry name" value="TilS/TtcA_N"/>
</dbReference>
<dbReference type="PANTHER" id="PTHR43033">
    <property type="entry name" value="TRNA(ILE)-LYSIDINE SYNTHASE-RELATED"/>
    <property type="match status" value="1"/>
</dbReference>
<dbReference type="InterPro" id="IPR012094">
    <property type="entry name" value="tRNA_Ile_lys_synt"/>
</dbReference>
<dbReference type="EC" id="6.3.4.19" evidence="7"/>
<proteinExistence type="predicted"/>
<dbReference type="Pfam" id="PF11734">
    <property type="entry name" value="TilS_C"/>
    <property type="match status" value="1"/>
</dbReference>
<gene>
    <name evidence="7" type="primary">tilS_29</name>
    <name evidence="7" type="ORF">SDC9_110882</name>
</gene>
<dbReference type="GO" id="GO:0008033">
    <property type="term" value="P:tRNA processing"/>
    <property type="evidence" value="ECO:0007669"/>
    <property type="project" value="UniProtKB-KW"/>
</dbReference>
<evidence type="ECO:0000256" key="2">
    <source>
        <dbReference type="ARBA" id="ARBA00022598"/>
    </source>
</evidence>
<protein>
    <submittedName>
        <fullName evidence="7">tRNA(Ile)-lysidine synthase</fullName>
        <ecNumber evidence="7">6.3.4.19</ecNumber>
    </submittedName>
</protein>
<sequence>MLVAHHQDDLLETYLLQKQRKQIPLTWGLSAVSVVDNLSVLRPLLDFTKDDLRTYCVKHHIQFGDDESNFTDIYTRNQLRHHVIDQLSAGQRQELLVEIAAANLKRSADSGLVQEAYQACFSPFNLDIYCKTAENIRIEALRKFLIHHHFPAKSYSPAYLQELDYLILKPGNHEVMLAEDRYLAKTYNNLVVYAKKGSAYCYEISELQWLKTPYFQIQETGSQLYGVTVSPRDFPLKIRSWQKSDQIELRLGHKRINRWFIDRKIPIDQRYRWPVVENSTHEIILVPKIGCNIAHFSNNPNMFVIKL</sequence>
<keyword evidence="3" id="KW-0819">tRNA processing</keyword>
<dbReference type="GO" id="GO:0005524">
    <property type="term" value="F:ATP binding"/>
    <property type="evidence" value="ECO:0007669"/>
    <property type="project" value="UniProtKB-KW"/>
</dbReference>
<organism evidence="7">
    <name type="scientific">bioreactor metagenome</name>
    <dbReference type="NCBI Taxonomy" id="1076179"/>
    <lineage>
        <taxon>unclassified sequences</taxon>
        <taxon>metagenomes</taxon>
        <taxon>ecological metagenomes</taxon>
    </lineage>
</organism>
<dbReference type="SUPFAM" id="SSF56037">
    <property type="entry name" value="PheT/TilS domain"/>
    <property type="match status" value="1"/>
</dbReference>
<dbReference type="Pfam" id="PF01171">
    <property type="entry name" value="ATP_bind_3"/>
    <property type="match status" value="1"/>
</dbReference>
<dbReference type="GO" id="GO:0032267">
    <property type="term" value="F:tRNA(Ile)-lysidine synthase activity"/>
    <property type="evidence" value="ECO:0007669"/>
    <property type="project" value="UniProtKB-EC"/>
</dbReference>
<dbReference type="SMART" id="SM00977">
    <property type="entry name" value="TilS_C"/>
    <property type="match status" value="1"/>
</dbReference>
<evidence type="ECO:0000256" key="1">
    <source>
        <dbReference type="ARBA" id="ARBA00004496"/>
    </source>
</evidence>
<dbReference type="SUPFAM" id="SSF52402">
    <property type="entry name" value="Adenine nucleotide alpha hydrolases-like"/>
    <property type="match status" value="1"/>
</dbReference>
<feature type="domain" description="Lysidine-tRNA(Ile) synthetase C-terminal" evidence="6">
    <location>
        <begin position="236"/>
        <end position="307"/>
    </location>
</feature>
<keyword evidence="5" id="KW-0067">ATP-binding</keyword>
<comment type="subcellular location">
    <subcellularLocation>
        <location evidence="1">Cytoplasm</location>
    </subcellularLocation>
</comment>
<dbReference type="InterPro" id="IPR014729">
    <property type="entry name" value="Rossmann-like_a/b/a_fold"/>
</dbReference>
<evidence type="ECO:0000259" key="6">
    <source>
        <dbReference type="SMART" id="SM00977"/>
    </source>
</evidence>